<sequence length="168" mass="18183">MAGYHSLDRKTHLLNYYRFPSENPYRLAAVGQETSAATLAMVSPRHVPSRQQFSLAQPNIEPTLANRHSVAANRSARSVSLSAAGMSRSMVLVDGTGSDSELPTAMTTPNNTPNNGRRLDHRSSSTTNGKMAIKRIPLTVAAEFSTNDTPATDVCDKRRAGAAHVDYQ</sequence>
<evidence type="ECO:0000313" key="3">
    <source>
        <dbReference type="Proteomes" id="UP000271098"/>
    </source>
</evidence>
<organism evidence="4">
    <name type="scientific">Gongylonema pulchrum</name>
    <dbReference type="NCBI Taxonomy" id="637853"/>
    <lineage>
        <taxon>Eukaryota</taxon>
        <taxon>Metazoa</taxon>
        <taxon>Ecdysozoa</taxon>
        <taxon>Nematoda</taxon>
        <taxon>Chromadorea</taxon>
        <taxon>Rhabditida</taxon>
        <taxon>Spirurina</taxon>
        <taxon>Spiruromorpha</taxon>
        <taxon>Spiruroidea</taxon>
        <taxon>Gongylonematidae</taxon>
        <taxon>Gongylonema</taxon>
    </lineage>
</organism>
<dbReference type="OrthoDB" id="5812126at2759"/>
<dbReference type="AlphaFoldDB" id="A0A183CVP5"/>
<feature type="region of interest" description="Disordered" evidence="1">
    <location>
        <begin position="97"/>
        <end position="128"/>
    </location>
</feature>
<evidence type="ECO:0000313" key="2">
    <source>
        <dbReference type="EMBL" id="VDK28265.1"/>
    </source>
</evidence>
<name>A0A183CVP5_9BILA</name>
<protein>
    <submittedName>
        <fullName evidence="2 4">Uncharacterized protein</fullName>
    </submittedName>
</protein>
<gene>
    <name evidence="2" type="ORF">GPUH_LOCUS536</name>
</gene>
<evidence type="ECO:0000313" key="4">
    <source>
        <dbReference type="WBParaSite" id="GPUH_0000053601-mRNA-1"/>
    </source>
</evidence>
<dbReference type="EMBL" id="UYRT01000494">
    <property type="protein sequence ID" value="VDK28265.1"/>
    <property type="molecule type" value="Genomic_DNA"/>
</dbReference>
<keyword evidence="3" id="KW-1185">Reference proteome</keyword>
<proteinExistence type="predicted"/>
<feature type="compositionally biased region" description="Low complexity" evidence="1">
    <location>
        <begin position="103"/>
        <end position="115"/>
    </location>
</feature>
<reference evidence="2 3" key="2">
    <citation type="submission" date="2018-11" db="EMBL/GenBank/DDBJ databases">
        <authorList>
            <consortium name="Pathogen Informatics"/>
        </authorList>
    </citation>
    <scope>NUCLEOTIDE SEQUENCE [LARGE SCALE GENOMIC DNA]</scope>
</reference>
<accession>A0A183CVP5</accession>
<dbReference type="WBParaSite" id="GPUH_0000053601-mRNA-1">
    <property type="protein sequence ID" value="GPUH_0000053601-mRNA-1"/>
    <property type="gene ID" value="GPUH_0000053601"/>
</dbReference>
<reference evidence="4" key="1">
    <citation type="submission" date="2016-06" db="UniProtKB">
        <authorList>
            <consortium name="WormBaseParasite"/>
        </authorList>
    </citation>
    <scope>IDENTIFICATION</scope>
</reference>
<dbReference type="Proteomes" id="UP000271098">
    <property type="component" value="Unassembled WGS sequence"/>
</dbReference>
<evidence type="ECO:0000256" key="1">
    <source>
        <dbReference type="SAM" id="MobiDB-lite"/>
    </source>
</evidence>